<gene>
    <name evidence="2" type="ORF">GMARGA_LOCUS19366</name>
</gene>
<keyword evidence="3" id="KW-1185">Reference proteome</keyword>
<feature type="coiled-coil region" evidence="1">
    <location>
        <begin position="117"/>
        <end position="144"/>
    </location>
</feature>
<feature type="coiled-coil region" evidence="1">
    <location>
        <begin position="14"/>
        <end position="62"/>
    </location>
</feature>
<accession>A0ABN7VJJ9</accession>
<dbReference type="EMBL" id="CAJVQB010016105">
    <property type="protein sequence ID" value="CAG8778383.1"/>
    <property type="molecule type" value="Genomic_DNA"/>
</dbReference>
<name>A0ABN7VJJ9_GIGMA</name>
<evidence type="ECO:0000313" key="2">
    <source>
        <dbReference type="EMBL" id="CAG8778383.1"/>
    </source>
</evidence>
<protein>
    <submittedName>
        <fullName evidence="2">17150_t:CDS:1</fullName>
    </submittedName>
</protein>
<evidence type="ECO:0000313" key="3">
    <source>
        <dbReference type="Proteomes" id="UP000789901"/>
    </source>
</evidence>
<evidence type="ECO:0000256" key="1">
    <source>
        <dbReference type="SAM" id="Coils"/>
    </source>
</evidence>
<comment type="caution">
    <text evidence="2">The sequence shown here is derived from an EMBL/GenBank/DDBJ whole genome shotgun (WGS) entry which is preliminary data.</text>
</comment>
<organism evidence="2 3">
    <name type="scientific">Gigaspora margarita</name>
    <dbReference type="NCBI Taxonomy" id="4874"/>
    <lineage>
        <taxon>Eukaryota</taxon>
        <taxon>Fungi</taxon>
        <taxon>Fungi incertae sedis</taxon>
        <taxon>Mucoromycota</taxon>
        <taxon>Glomeromycotina</taxon>
        <taxon>Glomeromycetes</taxon>
        <taxon>Diversisporales</taxon>
        <taxon>Gigasporaceae</taxon>
        <taxon>Gigaspora</taxon>
    </lineage>
</organism>
<reference evidence="2 3" key="1">
    <citation type="submission" date="2021-06" db="EMBL/GenBank/DDBJ databases">
        <authorList>
            <person name="Kallberg Y."/>
            <person name="Tangrot J."/>
            <person name="Rosling A."/>
        </authorList>
    </citation>
    <scope>NUCLEOTIDE SEQUENCE [LARGE SCALE GENOMIC DNA]</scope>
    <source>
        <strain evidence="2 3">120-4 pot B 10/14</strain>
    </source>
</reference>
<dbReference type="Proteomes" id="UP000789901">
    <property type="component" value="Unassembled WGS sequence"/>
</dbReference>
<proteinExistence type="predicted"/>
<keyword evidence="1" id="KW-0175">Coiled coil</keyword>
<sequence>MQTQRNKSKNLSELDLLKQRVIDFETENIKLKANNAKLKQTLKEHKIRITNLEQRNKEKTVTNMQNNLSMKDVSYEINSNNTPEKIINTSNNALNSDNTQSKIVILEEFNINLVNDNLWLRNEIEKLKKDIDELKKELESKKNRKFQEKCILIAQVLIGEKPVVEYHPSFMEELELDTFF</sequence>